<dbReference type="GO" id="GO:0000793">
    <property type="term" value="C:condensed chromosome"/>
    <property type="evidence" value="ECO:0000318"/>
    <property type="project" value="GO_Central"/>
</dbReference>
<feature type="region of interest" description="Disordered" evidence="6">
    <location>
        <begin position="1399"/>
        <end position="1449"/>
    </location>
</feature>
<keyword evidence="3" id="KW-0832">Ubl conjugation</keyword>
<dbReference type="InterPro" id="IPR029448">
    <property type="entry name" value="FANCD2"/>
</dbReference>
<dbReference type="GO" id="GO:0031573">
    <property type="term" value="P:mitotic intra-S DNA damage checkpoint signaling"/>
    <property type="evidence" value="ECO:0000318"/>
    <property type="project" value="GO_Central"/>
</dbReference>
<dbReference type="OMA" id="QCIRGNT"/>
<organism evidence="7 8">
    <name type="scientific">Xenopus tropicalis</name>
    <name type="common">Western clawed frog</name>
    <name type="synonym">Silurana tropicalis</name>
    <dbReference type="NCBI Taxonomy" id="8364"/>
    <lineage>
        <taxon>Eukaryota</taxon>
        <taxon>Metazoa</taxon>
        <taxon>Chordata</taxon>
        <taxon>Craniata</taxon>
        <taxon>Vertebrata</taxon>
        <taxon>Euteleostomi</taxon>
        <taxon>Amphibia</taxon>
        <taxon>Batrachia</taxon>
        <taxon>Anura</taxon>
        <taxon>Pipoidea</taxon>
        <taxon>Pipidae</taxon>
        <taxon>Xenopodinae</taxon>
        <taxon>Xenopus</taxon>
        <taxon>Silurana</taxon>
    </lineage>
</organism>
<keyword evidence="4" id="KW-0539">Nucleus</keyword>
<evidence type="ECO:0000256" key="4">
    <source>
        <dbReference type="ARBA" id="ARBA00023242"/>
    </source>
</evidence>
<dbReference type="GO" id="GO:1990918">
    <property type="term" value="P:double-strand break repair involved in meiotic recombination"/>
    <property type="evidence" value="ECO:0000318"/>
    <property type="project" value="GO_Central"/>
</dbReference>
<keyword evidence="2" id="KW-1017">Isopeptide bond</keyword>
<sequence>MYTGAMVAKRRLSRSDDREESFAADTSKNKKCRTSSKKTKALPQDGVVENDSIFVQLLKSSGMTLKSGDRQNEIAVDQAVFQKKLHQALRKHPRHPNVIQEFISGLESHIEDRDTFRNCLLPCGNRQETEASTMVGSFHDSLMKLLLGLEILQESVINTLFEKLPEFLYDSVGSDGISIPRLIINQFKWLDRILDCKDLTLKIMQLISVAPVDIQHDIITSLPEILEDSQHNDVARELNSLLQQNTQLTVPILDALSSLNINTDLLSEVRQSVMSTLSAVELEDLPVIIKFILHAVTPSDAVEVISELRKKLDLESCSSLAQIHATQNKERNKPQAGSSVNKTKSSDCVSLMMDVIKSAVRFQKHMSEAWIKAIENVDTVGDHKVSDLIVLLILYTTQTNSSKKQAERVLRNKIRSGFISDQLLQNAFRNHSQVLRDYFPSILSLAQSMLRSAEQSVVSFGSLMYKSAFSVFDSYCQQEVVGALVTHVCSGYPAEVDVSLDVLTDLVSSHAAAVALYAVFVKGILDYLDNLNAQQIRKLFHILSVLAFSRGQEGSHIQDDMFIVIRKQLSSTALKYKRIGIIGAVRMVGSMAVNKKHGSKNPENNPLSAESFRQVTALLELVQTCSEQVPEASALYYDELSSLVQKRNLDPLVMSWVGKTVLTDFQDDFVDDLTPTVEGNYIFPVKAMYNLDEDDSQGGIAINILPVLSKDMCSRGAEQAANKEERVVSPICLSPFFRLLRLCIEDQHEGNLEEIDALLGCPLYLTDLEITEKMESLSKQEREFLCSLLFFALNWFREIVNAFCKQQDLDMKSKVLTRLQNITWLQSVLEKCLAASPGYIPPSAQFDSEPQEVLPSAIASAPAKKAKKGKTQKSAASKNSSADSSQLEEHQDTEKSELEKTQPEKEKEESSKPTINLNSYRAYFRELDLEVFTVLQCGLLTRSVLDSEMHTKATEVVQLGPAELVFLLEDLFRKTEHMLTSTVKRVMFLKVKGSRNIGFSQLHQKTPQEVAQAVIHLLNSLCNHTENMHNYFQTLMLENHGVVDAPSVDIKEHQYMSTCYQLLLQVFHTLFCWSGFSQHENRKLLKSALIALAGRLKETEAEPALDELVRQSFNYLKNLHSSVPTCSSALCLTQLLIVIAEKANVLHYREQIASMAKQFLCQPWIQPSGEREKGTRYHENLQSLLCIYLENTDDVLKAVEEIAGVGVPELVNAAKDAGSSSYPTLTRQTFIVFFRVMMDKLEKCVKCIPSGKKAETLQEQTEQLLRWNLAVRDFHILVNLVKVFDSRPVLSICLKYGRMFVETFLKLGMPLLDCCFKKHREDVQSLLKTLQLSTRQLHHMCGHSKIHQDTALTNHVPLLKKTLELFVYRVKAMLVLNNCQDAFWLGNLKNRDLQGEEILSQVSQDSEGEEEQESQLPPEIEETEEEEENEGSDKEIEGEDEHNEDEDSD</sequence>
<proteinExistence type="inferred from homology"/>
<evidence type="ECO:0000256" key="1">
    <source>
        <dbReference type="ARBA" id="ARBA00004123"/>
    </source>
</evidence>
<comment type="subcellular location">
    <subcellularLocation>
        <location evidence="1">Nucleus</location>
    </subcellularLocation>
</comment>
<feature type="region of interest" description="Disordered" evidence="6">
    <location>
        <begin position="1"/>
        <end position="41"/>
    </location>
</feature>
<feature type="region of interest" description="Disordered" evidence="6">
    <location>
        <begin position="860"/>
        <end position="913"/>
    </location>
</feature>
<dbReference type="KEGG" id="xtr:100487938"/>
<evidence type="ECO:0000313" key="8">
    <source>
        <dbReference type="RefSeq" id="XP_002934277.3"/>
    </source>
</evidence>
<feature type="compositionally biased region" description="Basic and acidic residues" evidence="6">
    <location>
        <begin position="887"/>
        <end position="911"/>
    </location>
</feature>
<feature type="compositionally biased region" description="Basic residues" evidence="6">
    <location>
        <begin position="29"/>
        <end position="40"/>
    </location>
</feature>
<keyword evidence="7" id="KW-1185">Reference proteome</keyword>
<dbReference type="GO" id="GO:0005634">
    <property type="term" value="C:nucleus"/>
    <property type="evidence" value="ECO:0000318"/>
    <property type="project" value="GO_Central"/>
</dbReference>
<reference evidence="8" key="1">
    <citation type="submission" date="2025-08" db="UniProtKB">
        <authorList>
            <consortium name="RefSeq"/>
        </authorList>
    </citation>
    <scope>IDENTIFICATION</scope>
    <source>
        <strain evidence="8">Nigerian</strain>
        <tissue evidence="8">Liver and blood</tissue>
    </source>
</reference>
<dbReference type="PANTHER" id="PTHR32086">
    <property type="entry name" value="FANCONI ANEMIA GROUP D2 PROTEIN"/>
    <property type="match status" value="1"/>
</dbReference>
<dbReference type="GO" id="GO:0036297">
    <property type="term" value="P:interstrand cross-link repair"/>
    <property type="evidence" value="ECO:0000318"/>
    <property type="project" value="GO_Central"/>
</dbReference>
<dbReference type="GO" id="GO:0070182">
    <property type="term" value="F:DNA polymerase binding"/>
    <property type="evidence" value="ECO:0000318"/>
    <property type="project" value="GO_Central"/>
</dbReference>
<dbReference type="CTD" id="2177"/>
<dbReference type="Xenbase" id="XB-GENE-984801">
    <property type="gene designation" value="fancd2"/>
</dbReference>
<evidence type="ECO:0000256" key="3">
    <source>
        <dbReference type="ARBA" id="ARBA00022843"/>
    </source>
</evidence>
<dbReference type="AGR" id="Xenbase:XB-GENE-984801"/>
<dbReference type="CDD" id="cd11721">
    <property type="entry name" value="FANCD2"/>
    <property type="match status" value="1"/>
</dbReference>
<feature type="compositionally biased region" description="Low complexity" evidence="6">
    <location>
        <begin position="872"/>
        <end position="885"/>
    </location>
</feature>
<dbReference type="GO" id="GO:0007129">
    <property type="term" value="P:homologous chromosome pairing at meiosis"/>
    <property type="evidence" value="ECO:0000318"/>
    <property type="project" value="GO_Central"/>
</dbReference>
<feature type="compositionally biased region" description="Acidic residues" evidence="6">
    <location>
        <begin position="1406"/>
        <end position="1449"/>
    </location>
</feature>
<evidence type="ECO:0000313" key="7">
    <source>
        <dbReference type="Proteomes" id="UP000008143"/>
    </source>
</evidence>
<gene>
    <name evidence="8 9" type="primary">fancd2</name>
</gene>
<dbReference type="Pfam" id="PF14631">
    <property type="entry name" value="FancD2"/>
    <property type="match status" value="1"/>
</dbReference>
<dbReference type="GeneID" id="100487938"/>
<evidence type="ECO:0000256" key="2">
    <source>
        <dbReference type="ARBA" id="ARBA00022499"/>
    </source>
</evidence>
<comment type="similarity">
    <text evidence="5">Belongs to the Fanconi anemia protein FANCD2 family.</text>
</comment>
<protein>
    <submittedName>
        <fullName evidence="8">Fanconi anemia group D2 protein isoform X1</fullName>
    </submittedName>
</protein>
<evidence type="ECO:0000313" key="9">
    <source>
        <dbReference type="Xenbase" id="XB-GENE-984801"/>
    </source>
</evidence>
<accession>A0A8J0QJJ7</accession>
<dbReference type="RefSeq" id="XP_002934277.3">
    <property type="nucleotide sequence ID" value="XM_002934231.5"/>
</dbReference>
<name>A0A8J0QJJ7_XENTR</name>
<evidence type="ECO:0000256" key="5">
    <source>
        <dbReference type="ARBA" id="ARBA00093456"/>
    </source>
</evidence>
<dbReference type="PANTHER" id="PTHR32086:SF0">
    <property type="entry name" value="FANCONI ANEMIA GROUP D2 PROTEIN"/>
    <property type="match status" value="1"/>
</dbReference>
<evidence type="ECO:0000256" key="6">
    <source>
        <dbReference type="SAM" id="MobiDB-lite"/>
    </source>
</evidence>
<dbReference type="OrthoDB" id="27031at2759"/>
<dbReference type="Proteomes" id="UP000008143">
    <property type="component" value="Chromosome 4"/>
</dbReference>